<keyword evidence="11" id="KW-1185">Reference proteome</keyword>
<dbReference type="PANTHER" id="PTHR43394">
    <property type="entry name" value="ATP-DEPENDENT PERMEASE MDL1, MITOCHONDRIAL"/>
    <property type="match status" value="1"/>
</dbReference>
<keyword evidence="2 7" id="KW-0812">Transmembrane</keyword>
<feature type="transmembrane region" description="Helical" evidence="7">
    <location>
        <begin position="78"/>
        <end position="101"/>
    </location>
</feature>
<dbReference type="HOGENOM" id="CLU_000604_84_3_10"/>
<dbReference type="CDD" id="cd07346">
    <property type="entry name" value="ABC_6TM_exporters"/>
    <property type="match status" value="1"/>
</dbReference>
<dbReference type="InterPro" id="IPR011527">
    <property type="entry name" value="ABC1_TM_dom"/>
</dbReference>
<comment type="subcellular location">
    <subcellularLocation>
        <location evidence="1">Cell membrane</location>
        <topology evidence="1">Multi-pass membrane protein</topology>
    </subcellularLocation>
</comment>
<evidence type="ECO:0000256" key="6">
    <source>
        <dbReference type="ARBA" id="ARBA00023136"/>
    </source>
</evidence>
<evidence type="ECO:0000256" key="4">
    <source>
        <dbReference type="ARBA" id="ARBA00022840"/>
    </source>
</evidence>
<dbReference type="InterPro" id="IPR036640">
    <property type="entry name" value="ABC1_TM_sf"/>
</dbReference>
<dbReference type="Gene3D" id="3.40.50.300">
    <property type="entry name" value="P-loop containing nucleotide triphosphate hydrolases"/>
    <property type="match status" value="1"/>
</dbReference>
<evidence type="ECO:0000256" key="1">
    <source>
        <dbReference type="ARBA" id="ARBA00004651"/>
    </source>
</evidence>
<dbReference type="Pfam" id="PF00664">
    <property type="entry name" value="ABC_membrane"/>
    <property type="match status" value="1"/>
</dbReference>
<dbReference type="PROSITE" id="PS50893">
    <property type="entry name" value="ABC_TRANSPORTER_2"/>
    <property type="match status" value="1"/>
</dbReference>
<comment type="caution">
    <text evidence="10">The sequence shown here is derived from an EMBL/GenBank/DDBJ whole genome shotgun (WGS) entry which is preliminary data.</text>
</comment>
<dbReference type="Proteomes" id="UP000004394">
    <property type="component" value="Unassembled WGS sequence"/>
</dbReference>
<organism evidence="10 11">
    <name type="scientific">Hoylesella marshii DSM 16973 = JCM 13450</name>
    <dbReference type="NCBI Taxonomy" id="862515"/>
    <lineage>
        <taxon>Bacteria</taxon>
        <taxon>Pseudomonadati</taxon>
        <taxon>Bacteroidota</taxon>
        <taxon>Bacteroidia</taxon>
        <taxon>Bacteroidales</taxon>
        <taxon>Prevotellaceae</taxon>
        <taxon>Hoylesella</taxon>
    </lineage>
</organism>
<gene>
    <name evidence="10" type="ORF">HMPREF0658_1153</name>
</gene>
<dbReference type="OrthoDB" id="9762778at2"/>
<dbReference type="eggNOG" id="COG1132">
    <property type="taxonomic scope" value="Bacteria"/>
</dbReference>
<evidence type="ECO:0000256" key="5">
    <source>
        <dbReference type="ARBA" id="ARBA00022989"/>
    </source>
</evidence>
<dbReference type="InterPro" id="IPR003593">
    <property type="entry name" value="AAA+_ATPase"/>
</dbReference>
<proteinExistence type="predicted"/>
<keyword evidence="4 10" id="KW-0067">ATP-binding</keyword>
<evidence type="ECO:0000256" key="3">
    <source>
        <dbReference type="ARBA" id="ARBA00022741"/>
    </source>
</evidence>
<dbReference type="BioCyc" id="PMAR862515-HMP:GMOO-1171-MONOMER"/>
<dbReference type="GO" id="GO:0005524">
    <property type="term" value="F:ATP binding"/>
    <property type="evidence" value="ECO:0007669"/>
    <property type="project" value="UniProtKB-KW"/>
</dbReference>
<dbReference type="GO" id="GO:0005886">
    <property type="term" value="C:plasma membrane"/>
    <property type="evidence" value="ECO:0007669"/>
    <property type="project" value="UniProtKB-SubCell"/>
</dbReference>
<dbReference type="InterPro" id="IPR039421">
    <property type="entry name" value="Type_1_exporter"/>
</dbReference>
<protein>
    <submittedName>
        <fullName evidence="10">ABC transporter, ATP-binding protein</fullName>
    </submittedName>
</protein>
<dbReference type="InterPro" id="IPR027417">
    <property type="entry name" value="P-loop_NTPase"/>
</dbReference>
<evidence type="ECO:0000313" key="10">
    <source>
        <dbReference type="EMBL" id="EFM01954.1"/>
    </source>
</evidence>
<dbReference type="Gene3D" id="1.20.1560.10">
    <property type="entry name" value="ABC transporter type 1, transmembrane domain"/>
    <property type="match status" value="1"/>
</dbReference>
<keyword evidence="5 7" id="KW-1133">Transmembrane helix</keyword>
<name>E0NSK2_9BACT</name>
<accession>E0NSK2</accession>
<evidence type="ECO:0000259" key="9">
    <source>
        <dbReference type="PROSITE" id="PS50929"/>
    </source>
</evidence>
<keyword evidence="6 7" id="KW-0472">Membrane</keyword>
<dbReference type="GO" id="GO:0016887">
    <property type="term" value="F:ATP hydrolysis activity"/>
    <property type="evidence" value="ECO:0007669"/>
    <property type="project" value="InterPro"/>
</dbReference>
<dbReference type="PROSITE" id="PS50929">
    <property type="entry name" value="ABC_TM1F"/>
    <property type="match status" value="1"/>
</dbReference>
<evidence type="ECO:0000256" key="7">
    <source>
        <dbReference type="SAM" id="Phobius"/>
    </source>
</evidence>
<dbReference type="PANTHER" id="PTHR43394:SF1">
    <property type="entry name" value="ATP-BINDING CASSETTE SUB-FAMILY B MEMBER 10, MITOCHONDRIAL"/>
    <property type="match status" value="1"/>
</dbReference>
<dbReference type="Pfam" id="PF00005">
    <property type="entry name" value="ABC_tran"/>
    <property type="match status" value="1"/>
</dbReference>
<feature type="transmembrane region" description="Helical" evidence="7">
    <location>
        <begin position="144"/>
        <end position="168"/>
    </location>
</feature>
<feature type="transmembrane region" description="Helical" evidence="7">
    <location>
        <begin position="37"/>
        <end position="58"/>
    </location>
</feature>
<feature type="transmembrane region" description="Helical" evidence="7">
    <location>
        <begin position="174"/>
        <end position="195"/>
    </location>
</feature>
<dbReference type="SUPFAM" id="SSF52540">
    <property type="entry name" value="P-loop containing nucleoside triphosphate hydrolases"/>
    <property type="match status" value="1"/>
</dbReference>
<feature type="domain" description="ABC transmembrane type-1" evidence="9">
    <location>
        <begin position="41"/>
        <end position="319"/>
    </location>
</feature>
<reference evidence="10" key="1">
    <citation type="submission" date="2010-07" db="EMBL/GenBank/DDBJ databases">
        <authorList>
            <person name="Muzny D."/>
            <person name="Qin X."/>
            <person name="Deng J."/>
            <person name="Jiang H."/>
            <person name="Liu Y."/>
            <person name="Qu J."/>
            <person name="Song X.-Z."/>
            <person name="Zhang L."/>
            <person name="Thornton R."/>
            <person name="Coyle M."/>
            <person name="Francisco L."/>
            <person name="Jackson L."/>
            <person name="Javaid M."/>
            <person name="Korchina V."/>
            <person name="Kovar C."/>
            <person name="Mata R."/>
            <person name="Mathew T."/>
            <person name="Ngo R."/>
            <person name="Nguyen L."/>
            <person name="Nguyen N."/>
            <person name="Okwuonu G."/>
            <person name="Ongeri F."/>
            <person name="Pham C."/>
            <person name="Simmons D."/>
            <person name="Wilczek-Boney K."/>
            <person name="Hale W."/>
            <person name="Jakkamsetti A."/>
            <person name="Pham P."/>
            <person name="Ruth R."/>
            <person name="San Lucas F."/>
            <person name="Warren J."/>
            <person name="Zhang J."/>
            <person name="Zhao Z."/>
            <person name="Zhou C."/>
            <person name="Zhu D."/>
            <person name="Lee S."/>
            <person name="Bess C."/>
            <person name="Blankenburg K."/>
            <person name="Forbes L."/>
            <person name="Fu Q."/>
            <person name="Gubbala S."/>
            <person name="Hirani K."/>
            <person name="Jayaseelan J.C."/>
            <person name="Lara F."/>
            <person name="Munidasa M."/>
            <person name="Palculict T."/>
            <person name="Patil S."/>
            <person name="Pu L.-L."/>
            <person name="Saada N."/>
            <person name="Tang L."/>
            <person name="Weissenberger G."/>
            <person name="Zhu Y."/>
            <person name="Hemphill L."/>
            <person name="Shang Y."/>
            <person name="Youmans B."/>
            <person name="Ayvaz T."/>
            <person name="Ross M."/>
            <person name="Santibanez J."/>
            <person name="Aqrawi P."/>
            <person name="Gross S."/>
            <person name="Joshi V."/>
            <person name="Fowler G."/>
            <person name="Nazareth L."/>
            <person name="Reid J."/>
            <person name="Worley K."/>
            <person name="Petrosino J."/>
            <person name="Highlander S."/>
            <person name="Gibbs R."/>
        </authorList>
    </citation>
    <scope>NUCLEOTIDE SEQUENCE [LARGE SCALE GENOMIC DNA]</scope>
    <source>
        <strain evidence="10">DSM 16973</strain>
    </source>
</reference>
<dbReference type="InterPro" id="IPR003439">
    <property type="entry name" value="ABC_transporter-like_ATP-bd"/>
</dbReference>
<evidence type="ECO:0000259" key="8">
    <source>
        <dbReference type="PROSITE" id="PS50893"/>
    </source>
</evidence>
<feature type="transmembrane region" description="Helical" evidence="7">
    <location>
        <begin position="262"/>
        <end position="281"/>
    </location>
</feature>
<dbReference type="EMBL" id="AEEI01000036">
    <property type="protein sequence ID" value="EFM01954.1"/>
    <property type="molecule type" value="Genomic_DNA"/>
</dbReference>
<dbReference type="AlphaFoldDB" id="E0NSK2"/>
<keyword evidence="3" id="KW-0547">Nucleotide-binding</keyword>
<dbReference type="SMART" id="SM00382">
    <property type="entry name" value="AAA"/>
    <property type="match status" value="1"/>
</dbReference>
<evidence type="ECO:0000313" key="11">
    <source>
        <dbReference type="Proteomes" id="UP000004394"/>
    </source>
</evidence>
<dbReference type="GO" id="GO:0015421">
    <property type="term" value="F:ABC-type oligopeptide transporter activity"/>
    <property type="evidence" value="ECO:0007669"/>
    <property type="project" value="TreeGrafter"/>
</dbReference>
<evidence type="ECO:0000256" key="2">
    <source>
        <dbReference type="ARBA" id="ARBA00022692"/>
    </source>
</evidence>
<dbReference type="SUPFAM" id="SSF90123">
    <property type="entry name" value="ABC transporter transmembrane region"/>
    <property type="match status" value="1"/>
</dbReference>
<feature type="domain" description="ABC transporter" evidence="8">
    <location>
        <begin position="350"/>
        <end position="579"/>
    </location>
</feature>
<dbReference type="STRING" id="862515.HMPREF0658_1153"/>
<sequence>MIFSNFKTLLNGKTNRYTAKEIFRWLWAAWHGNRLQAMLNAVIGLLGVAVSLSMVWAFQRAIDVAAGNRDGSIYGSVGLIGIFILADFALSISSIWIRNILGIRAQNRMQQRLLDRLLRSEWHGKERHHSGDVLNRLELDVANVVNFLTEVIPNTLSVFTLFLGAFFYLFSMDAMLACITVGIIPIFVVLSKIYISRMRQLTRRVRDSDSNVQSVLQETIQNRMLIKTLEARTLLVDRLESAQSTLRNNVVKRTAFNVFSNFILNLGFSAGYLVAFLWAAIRMSEHTLSFGGMTAFLQLVNRIQSPARNLTKLVPQFVSVFTAAERLMELEENPLEEQGTPIYMGTPCGVRLSNVSFEYDDGEGKVIENLTFDFRPGSCTAILGETGSGKTTLVRMILALMKPIDGCLEMYDAQHSYPLSPLLRCNLVYVPQGNTLMSGTIRENLRLGKLDATDEEMADALRKSCADFVMTLPEGLDTACTESGGGLSEGQAQRIAIARALLRNRQIMLFDEATSALDPETERRLLRNILSNRDKTVLFITHRPAVVEYCDQVLTIEKCAVDTTDTYLSSLSPLPQIGH</sequence>
<dbReference type="RefSeq" id="WP_006949141.1">
    <property type="nucleotide sequence ID" value="NZ_BAJI01000019.1"/>
</dbReference>